<dbReference type="PANTHER" id="PTHR35255:SF1">
    <property type="entry name" value="TRANSMEMBRANE PROTEIN 71"/>
    <property type="match status" value="1"/>
</dbReference>
<organism evidence="3 4">
    <name type="scientific">Felis catus</name>
    <name type="common">Cat</name>
    <name type="synonym">Felis silvestris catus</name>
    <dbReference type="NCBI Taxonomy" id="9685"/>
    <lineage>
        <taxon>Eukaryota</taxon>
        <taxon>Metazoa</taxon>
        <taxon>Chordata</taxon>
        <taxon>Craniata</taxon>
        <taxon>Vertebrata</taxon>
        <taxon>Euteleostomi</taxon>
        <taxon>Mammalia</taxon>
        <taxon>Eutheria</taxon>
        <taxon>Laurasiatheria</taxon>
        <taxon>Carnivora</taxon>
        <taxon>Feliformia</taxon>
        <taxon>Felidae</taxon>
        <taxon>Felinae</taxon>
        <taxon>Felis</taxon>
    </lineage>
</organism>
<name>A0ABI7WH36_FELCA</name>
<evidence type="ECO:0008006" key="5">
    <source>
        <dbReference type="Google" id="ProtNLM"/>
    </source>
</evidence>
<accession>A0ABI7WH36</accession>
<keyword evidence="4" id="KW-1185">Reference proteome</keyword>
<evidence type="ECO:0000256" key="2">
    <source>
        <dbReference type="SAM" id="Phobius"/>
    </source>
</evidence>
<dbReference type="Ensembl" id="ENSFCTT00005014433.1">
    <property type="protein sequence ID" value="ENSFCTP00005009607.1"/>
    <property type="gene ID" value="ENSFCTG00005005229.1"/>
</dbReference>
<dbReference type="Proteomes" id="UP000823872">
    <property type="component" value="Chromosome F2"/>
</dbReference>
<feature type="region of interest" description="Disordered" evidence="1">
    <location>
        <begin position="160"/>
        <end position="214"/>
    </location>
</feature>
<feature type="compositionally biased region" description="Basic and acidic residues" evidence="1">
    <location>
        <begin position="160"/>
        <end position="182"/>
    </location>
</feature>
<dbReference type="RefSeq" id="XP_006943454.4">
    <property type="nucleotide sequence ID" value="XM_006943392.5"/>
</dbReference>
<evidence type="ECO:0000313" key="4">
    <source>
        <dbReference type="Proteomes" id="UP000823872"/>
    </source>
</evidence>
<feature type="compositionally biased region" description="Polar residues" evidence="1">
    <location>
        <begin position="1"/>
        <end position="19"/>
    </location>
</feature>
<evidence type="ECO:0000313" key="3">
    <source>
        <dbReference type="Ensembl" id="ENSFCTP00005009607.1"/>
    </source>
</evidence>
<evidence type="ECO:0000256" key="1">
    <source>
        <dbReference type="SAM" id="MobiDB-lite"/>
    </source>
</evidence>
<dbReference type="PANTHER" id="PTHR35255">
    <property type="entry name" value="TRANSMEMBRANE PROTEIN 71"/>
    <property type="match status" value="1"/>
</dbReference>
<reference evidence="3 4" key="1">
    <citation type="submission" date="2021-02" db="EMBL/GenBank/DDBJ databases">
        <title>Safari Cat Assemblies.</title>
        <authorList>
            <person name="Bredemeyer K.R."/>
            <person name="Murphy W.J."/>
        </authorList>
    </citation>
    <scope>NUCLEOTIDE SEQUENCE [LARGE SCALE GENOMIC DNA]</scope>
</reference>
<dbReference type="Pfam" id="PF15121">
    <property type="entry name" value="TMEM71"/>
    <property type="match status" value="1"/>
</dbReference>
<keyword evidence="2" id="KW-0472">Membrane</keyword>
<dbReference type="RefSeq" id="XP_044905967.1">
    <property type="nucleotide sequence ID" value="XM_045050032.1"/>
</dbReference>
<gene>
    <name evidence="3" type="primary">TMEM71</name>
</gene>
<dbReference type="GeneTree" id="ENSGT00390000011144"/>
<reference evidence="3" key="2">
    <citation type="submission" date="2025-08" db="UniProtKB">
        <authorList>
            <consortium name="Ensembl"/>
        </authorList>
    </citation>
    <scope>IDENTIFICATION</scope>
    <source>
        <strain evidence="3">breed Abyssinian</strain>
    </source>
</reference>
<feature type="transmembrane region" description="Helical" evidence="2">
    <location>
        <begin position="230"/>
        <end position="251"/>
    </location>
</feature>
<dbReference type="GeneID" id="101093748"/>
<sequence length="298" mass="32513">MYRISQLMSTPVASKCSSGSERRCTGEPPPRCLFLTFACDFLDGDSSFEGCSAALLTGSHVTCRRSPRLLSNGYYVWTEDPFLCDKDGNITLSPPQASVLYKENLVRIFRKKKRIRPSFPNLFSLGASKSWQHGNIFGDVDSSLSEDTWLEGVGGLDTHHCNDIGDDRDGSATDEREAEQRKAASSSSHAASRTPPENSHDLAPQSQGTTSEHFPGNLLDHAKTSLWRDIFFQAFLLAACLIICACARCFLGGIFASVLTCPLVITTAYTVASLFLNLADYFEATACAQQVLTVLPSS</sequence>
<feature type="region of interest" description="Disordered" evidence="1">
    <location>
        <begin position="1"/>
        <end position="26"/>
    </location>
</feature>
<protein>
    <recommendedName>
        <fullName evidence="5">Transmembrane protein 71</fullName>
    </recommendedName>
</protein>
<feature type="transmembrane region" description="Helical" evidence="2">
    <location>
        <begin position="258"/>
        <end position="276"/>
    </location>
</feature>
<dbReference type="InterPro" id="IPR027975">
    <property type="entry name" value="TMEM71"/>
</dbReference>
<feature type="compositionally biased region" description="Low complexity" evidence="1">
    <location>
        <begin position="183"/>
        <end position="192"/>
    </location>
</feature>
<keyword evidence="2" id="KW-1133">Transmembrane helix</keyword>
<reference evidence="3" key="3">
    <citation type="submission" date="2025-09" db="UniProtKB">
        <authorList>
            <consortium name="Ensembl"/>
        </authorList>
    </citation>
    <scope>IDENTIFICATION</scope>
    <source>
        <strain evidence="3">breed Abyssinian</strain>
    </source>
</reference>
<keyword evidence="2" id="KW-0812">Transmembrane</keyword>
<proteinExistence type="predicted"/>